<feature type="compositionally biased region" description="Basic and acidic residues" evidence="4">
    <location>
        <begin position="68"/>
        <end position="77"/>
    </location>
</feature>
<accession>A0A5J4YYM5</accession>
<dbReference type="PANTHER" id="PTHR19855">
    <property type="entry name" value="WD40 REPEAT PROTEIN 12, 37"/>
    <property type="match status" value="1"/>
</dbReference>
<feature type="region of interest" description="Disordered" evidence="4">
    <location>
        <begin position="35"/>
        <end position="102"/>
    </location>
</feature>
<keyword evidence="6" id="KW-1185">Reference proteome</keyword>
<sequence>MRIDISLHIDEHEVDRAAKVLELMLQLADRFGAQVSPTTSTAGQVQGGTEPNDEDQNGLDEVVLPGPRLDHATHDAPNRSALDGSGSHPSTGMRHDRAPANDAADVPLGMLVEATRRDQAPYASAYKGTIRSGGNELSTEALLAALSVVDPPIEPSVAASNEPAVRPEGPMNAHEGFQSSLNSSASIPSDLVRILQAIIFEQSSIDTVARAIQSALSKRELSFEVLQAAVLHVLFDKLCLSERLEKDRSILPIIQLVLTLDDEACEQLKEKCLRSALAEFSVAREPHCNRADFFAHAEVFAALIHTRLIHVDLAMQTICALIAIPGNRCAALTALGKSVELCGELLSDECKAESLLGLRDALADAKEEEFIYDVQYVTENLQWPPATTSEQALWSGKRSAEGVQGAQEAQQFQHQLSLRCSLPLAAAPTRGTRSGCAMSYSVALDKLVCASAHGSLSTFSALSVGVVAEAAAQPHDQGSLGRGFPLVCSLPGILQILHLDLAVHQGVPLLFGSAMLAQDPRASEGVGGVNLGLAGLYEVSPGKWNLIGSVRRPCALSMGAVLQSQSHDSASWLALAETEIGPDTRMPRHIVSLWDRETLFARTQPSAILQGHLGAVTCLASIGEMSTSGNTNASSLCSGAEDGDVRIWDVRSPLRSTATLTDTAVALSPVRTMSAAANDFSLVSGYANGRVLVWDCRVLGGTANAKPLVELQTDYSSLLCMCAGPKAELYTLSGLGQRGASLAVIDTSGAKMGAHVGSVPASGFGSTVSELDIPETSGISAINALAWTMPANSSPILLGVSDAAMLNLFQWL</sequence>
<feature type="compositionally biased region" description="Polar residues" evidence="4">
    <location>
        <begin position="35"/>
        <end position="49"/>
    </location>
</feature>
<name>A0A5J4YYM5_PORPP</name>
<dbReference type="Proteomes" id="UP000324585">
    <property type="component" value="Unassembled WGS sequence"/>
</dbReference>
<keyword evidence="2" id="KW-0677">Repeat</keyword>
<evidence type="ECO:0000256" key="4">
    <source>
        <dbReference type="SAM" id="MobiDB-lite"/>
    </source>
</evidence>
<dbReference type="InterPro" id="IPR001680">
    <property type="entry name" value="WD40_rpt"/>
</dbReference>
<dbReference type="PROSITE" id="PS50082">
    <property type="entry name" value="WD_REPEATS_2"/>
    <property type="match status" value="1"/>
</dbReference>
<reference evidence="6" key="1">
    <citation type="journal article" date="2019" name="Nat. Commun.">
        <title>Expansion of phycobilisome linker gene families in mesophilic red algae.</title>
        <authorList>
            <person name="Lee J."/>
            <person name="Kim D."/>
            <person name="Bhattacharya D."/>
            <person name="Yoon H.S."/>
        </authorList>
    </citation>
    <scope>NUCLEOTIDE SEQUENCE [LARGE SCALE GENOMIC DNA]</scope>
    <source>
        <strain evidence="6">CCMP 1328</strain>
    </source>
</reference>
<feature type="repeat" description="WD" evidence="3">
    <location>
        <begin position="636"/>
        <end position="652"/>
    </location>
</feature>
<evidence type="ECO:0000313" key="5">
    <source>
        <dbReference type="EMBL" id="KAA8496080.1"/>
    </source>
</evidence>
<evidence type="ECO:0000313" key="6">
    <source>
        <dbReference type="Proteomes" id="UP000324585"/>
    </source>
</evidence>
<dbReference type="SMART" id="SM00320">
    <property type="entry name" value="WD40"/>
    <property type="match status" value="2"/>
</dbReference>
<keyword evidence="1 3" id="KW-0853">WD repeat</keyword>
<dbReference type="PROSITE" id="PS00678">
    <property type="entry name" value="WD_REPEATS_1"/>
    <property type="match status" value="1"/>
</dbReference>
<dbReference type="Pfam" id="PF00400">
    <property type="entry name" value="WD40"/>
    <property type="match status" value="1"/>
</dbReference>
<dbReference type="Gene3D" id="2.130.10.10">
    <property type="entry name" value="YVTN repeat-like/Quinoprotein amine dehydrogenase"/>
    <property type="match status" value="1"/>
</dbReference>
<dbReference type="OrthoDB" id="1068471at2759"/>
<dbReference type="InterPro" id="IPR036322">
    <property type="entry name" value="WD40_repeat_dom_sf"/>
</dbReference>
<protein>
    <submittedName>
        <fullName evidence="5">Uncharacterized protein</fullName>
    </submittedName>
</protein>
<dbReference type="InterPro" id="IPR015943">
    <property type="entry name" value="WD40/YVTN_repeat-like_dom_sf"/>
</dbReference>
<dbReference type="InterPro" id="IPR019775">
    <property type="entry name" value="WD40_repeat_CS"/>
</dbReference>
<evidence type="ECO:0000256" key="1">
    <source>
        <dbReference type="ARBA" id="ARBA00022574"/>
    </source>
</evidence>
<dbReference type="EMBL" id="VRMN01000003">
    <property type="protein sequence ID" value="KAA8496080.1"/>
    <property type="molecule type" value="Genomic_DNA"/>
</dbReference>
<dbReference type="SUPFAM" id="SSF50978">
    <property type="entry name" value="WD40 repeat-like"/>
    <property type="match status" value="1"/>
</dbReference>
<dbReference type="AlphaFoldDB" id="A0A5J4YYM5"/>
<evidence type="ECO:0000256" key="2">
    <source>
        <dbReference type="ARBA" id="ARBA00022737"/>
    </source>
</evidence>
<dbReference type="PANTHER" id="PTHR19855:SF11">
    <property type="entry name" value="RIBOSOME BIOGENESIS PROTEIN WDR12"/>
    <property type="match status" value="1"/>
</dbReference>
<organism evidence="5 6">
    <name type="scientific">Porphyridium purpureum</name>
    <name type="common">Red alga</name>
    <name type="synonym">Porphyridium cruentum</name>
    <dbReference type="NCBI Taxonomy" id="35688"/>
    <lineage>
        <taxon>Eukaryota</taxon>
        <taxon>Rhodophyta</taxon>
        <taxon>Bangiophyceae</taxon>
        <taxon>Porphyridiales</taxon>
        <taxon>Porphyridiaceae</taxon>
        <taxon>Porphyridium</taxon>
    </lineage>
</organism>
<gene>
    <name evidence="5" type="ORF">FVE85_2235</name>
</gene>
<comment type="caution">
    <text evidence="5">The sequence shown here is derived from an EMBL/GenBank/DDBJ whole genome shotgun (WGS) entry which is preliminary data.</text>
</comment>
<evidence type="ECO:0000256" key="3">
    <source>
        <dbReference type="PROSITE-ProRule" id="PRU00221"/>
    </source>
</evidence>
<proteinExistence type="predicted"/>